<dbReference type="AlphaFoldDB" id="A0A453N2A7"/>
<protein>
    <recommendedName>
        <fullName evidence="5">F-box domain-containing protein</fullName>
    </recommendedName>
</protein>
<evidence type="ECO:0000313" key="4">
    <source>
        <dbReference type="Proteomes" id="UP000015105"/>
    </source>
</evidence>
<dbReference type="Pfam" id="PF23635">
    <property type="entry name" value="Beta-prop_AT5G49610-like"/>
    <property type="match status" value="1"/>
</dbReference>
<dbReference type="Pfam" id="PF00646">
    <property type="entry name" value="F-box"/>
    <property type="match status" value="1"/>
</dbReference>
<proteinExistence type="predicted"/>
<dbReference type="EnsemblPlants" id="AET6Gv20182900.1">
    <property type="protein sequence ID" value="AET6Gv20182900.1"/>
    <property type="gene ID" value="AET6Gv20182900"/>
</dbReference>
<reference evidence="4" key="2">
    <citation type="journal article" date="2017" name="Nat. Plants">
        <title>The Aegilops tauschii genome reveals multiple impacts of transposons.</title>
        <authorList>
            <person name="Zhao G."/>
            <person name="Zou C."/>
            <person name="Li K."/>
            <person name="Wang K."/>
            <person name="Li T."/>
            <person name="Gao L."/>
            <person name="Zhang X."/>
            <person name="Wang H."/>
            <person name="Yang Z."/>
            <person name="Liu X."/>
            <person name="Jiang W."/>
            <person name="Mao L."/>
            <person name="Kong X."/>
            <person name="Jiao Y."/>
            <person name="Jia J."/>
        </authorList>
    </citation>
    <scope>NUCLEOTIDE SEQUENCE [LARGE SCALE GENOMIC DNA]</scope>
    <source>
        <strain evidence="4">cv. AL8/78</strain>
    </source>
</reference>
<feature type="domain" description="F-box protein AT5G49610-like beta-propeller" evidence="2">
    <location>
        <begin position="122"/>
        <end position="379"/>
    </location>
</feature>
<dbReference type="InterPro" id="IPR036047">
    <property type="entry name" value="F-box-like_dom_sf"/>
</dbReference>
<feature type="domain" description="F-box" evidence="1">
    <location>
        <begin position="31"/>
        <end position="67"/>
    </location>
</feature>
<evidence type="ECO:0000259" key="1">
    <source>
        <dbReference type="Pfam" id="PF00646"/>
    </source>
</evidence>
<organism evidence="3 4">
    <name type="scientific">Aegilops tauschii subsp. strangulata</name>
    <name type="common">Goatgrass</name>
    <dbReference type="NCBI Taxonomy" id="200361"/>
    <lineage>
        <taxon>Eukaryota</taxon>
        <taxon>Viridiplantae</taxon>
        <taxon>Streptophyta</taxon>
        <taxon>Embryophyta</taxon>
        <taxon>Tracheophyta</taxon>
        <taxon>Spermatophyta</taxon>
        <taxon>Magnoliopsida</taxon>
        <taxon>Liliopsida</taxon>
        <taxon>Poales</taxon>
        <taxon>Poaceae</taxon>
        <taxon>BOP clade</taxon>
        <taxon>Pooideae</taxon>
        <taxon>Triticodae</taxon>
        <taxon>Triticeae</taxon>
        <taxon>Triticinae</taxon>
        <taxon>Aegilops</taxon>
    </lineage>
</organism>
<dbReference type="PANTHER" id="PTHR32133">
    <property type="entry name" value="OS07G0120400 PROTEIN"/>
    <property type="match status" value="1"/>
</dbReference>
<evidence type="ECO:0000259" key="2">
    <source>
        <dbReference type="Pfam" id="PF23635"/>
    </source>
</evidence>
<evidence type="ECO:0008006" key="5">
    <source>
        <dbReference type="Google" id="ProtNLM"/>
    </source>
</evidence>
<dbReference type="SUPFAM" id="SSF81383">
    <property type="entry name" value="F-box domain"/>
    <property type="match status" value="1"/>
</dbReference>
<reference evidence="3" key="3">
    <citation type="journal article" date="2017" name="Nature">
        <title>Genome sequence of the progenitor of the wheat D genome Aegilops tauschii.</title>
        <authorList>
            <person name="Luo M.C."/>
            <person name="Gu Y.Q."/>
            <person name="Puiu D."/>
            <person name="Wang H."/>
            <person name="Twardziok S.O."/>
            <person name="Deal K.R."/>
            <person name="Huo N."/>
            <person name="Zhu T."/>
            <person name="Wang L."/>
            <person name="Wang Y."/>
            <person name="McGuire P.E."/>
            <person name="Liu S."/>
            <person name="Long H."/>
            <person name="Ramasamy R.K."/>
            <person name="Rodriguez J.C."/>
            <person name="Van S.L."/>
            <person name="Yuan L."/>
            <person name="Wang Z."/>
            <person name="Xia Z."/>
            <person name="Xiao L."/>
            <person name="Anderson O.D."/>
            <person name="Ouyang S."/>
            <person name="Liang Y."/>
            <person name="Zimin A.V."/>
            <person name="Pertea G."/>
            <person name="Qi P."/>
            <person name="Bennetzen J.L."/>
            <person name="Dai X."/>
            <person name="Dawson M.W."/>
            <person name="Muller H.G."/>
            <person name="Kugler K."/>
            <person name="Rivarola-Duarte L."/>
            <person name="Spannagl M."/>
            <person name="Mayer K.F.X."/>
            <person name="Lu F.H."/>
            <person name="Bevan M.W."/>
            <person name="Leroy P."/>
            <person name="Li P."/>
            <person name="You F.M."/>
            <person name="Sun Q."/>
            <person name="Liu Z."/>
            <person name="Lyons E."/>
            <person name="Wicker T."/>
            <person name="Salzberg S.L."/>
            <person name="Devos K.M."/>
            <person name="Dvorak J."/>
        </authorList>
    </citation>
    <scope>NUCLEOTIDE SEQUENCE [LARGE SCALE GENOMIC DNA]</scope>
    <source>
        <strain evidence="3">cv. AL8/78</strain>
    </source>
</reference>
<reference evidence="4" key="1">
    <citation type="journal article" date="2014" name="Science">
        <title>Ancient hybridizations among the ancestral genomes of bread wheat.</title>
        <authorList>
            <consortium name="International Wheat Genome Sequencing Consortium,"/>
            <person name="Marcussen T."/>
            <person name="Sandve S.R."/>
            <person name="Heier L."/>
            <person name="Spannagl M."/>
            <person name="Pfeifer M."/>
            <person name="Jakobsen K.S."/>
            <person name="Wulff B.B."/>
            <person name="Steuernagel B."/>
            <person name="Mayer K.F."/>
            <person name="Olsen O.A."/>
        </authorList>
    </citation>
    <scope>NUCLEOTIDE SEQUENCE [LARGE SCALE GENOMIC DNA]</scope>
    <source>
        <strain evidence="4">cv. AL8/78</strain>
    </source>
</reference>
<dbReference type="Gramene" id="AET6Gv20182900.1">
    <property type="protein sequence ID" value="AET6Gv20182900.1"/>
    <property type="gene ID" value="AET6Gv20182900"/>
</dbReference>
<dbReference type="EnsemblPlants" id="AET6Gv20182900.2">
    <property type="protein sequence ID" value="AET6Gv20182900.2"/>
    <property type="gene ID" value="AET6Gv20182900"/>
</dbReference>
<dbReference type="Gramene" id="AET6Gv20182900.2">
    <property type="protein sequence ID" value="AET6Gv20182900.2"/>
    <property type="gene ID" value="AET6Gv20182900"/>
</dbReference>
<dbReference type="PANTHER" id="PTHR32133:SF360">
    <property type="entry name" value="F-BOX DOMAIN-CONTAINING PROTEIN"/>
    <property type="match status" value="1"/>
</dbReference>
<dbReference type="InterPro" id="IPR056594">
    <property type="entry name" value="AT5G49610-like_b-prop"/>
</dbReference>
<dbReference type="InterPro" id="IPR001810">
    <property type="entry name" value="F-box_dom"/>
</dbReference>
<keyword evidence="4" id="KW-1185">Reference proteome</keyword>
<accession>A0A453N2A7</accession>
<reference evidence="3" key="5">
    <citation type="journal article" date="2021" name="G3 (Bethesda)">
        <title>Aegilops tauschii genome assembly Aet v5.0 features greater sequence contiguity and improved annotation.</title>
        <authorList>
            <person name="Wang L."/>
            <person name="Zhu T."/>
            <person name="Rodriguez J.C."/>
            <person name="Deal K.R."/>
            <person name="Dubcovsky J."/>
            <person name="McGuire P.E."/>
            <person name="Lux T."/>
            <person name="Spannagl M."/>
            <person name="Mayer K.F.X."/>
            <person name="Baldrich P."/>
            <person name="Meyers B.C."/>
            <person name="Huo N."/>
            <person name="Gu Y.Q."/>
            <person name="Zhou H."/>
            <person name="Devos K.M."/>
            <person name="Bennetzen J.L."/>
            <person name="Unver T."/>
            <person name="Budak H."/>
            <person name="Gulick P.J."/>
            <person name="Galiba G."/>
            <person name="Kalapos B."/>
            <person name="Nelson D.R."/>
            <person name="Li P."/>
            <person name="You F.M."/>
            <person name="Luo M.C."/>
            <person name="Dvorak J."/>
        </authorList>
    </citation>
    <scope>NUCLEOTIDE SEQUENCE [LARGE SCALE GENOMIC DNA]</scope>
    <source>
        <strain evidence="3">cv. AL8/78</strain>
    </source>
</reference>
<dbReference type="Proteomes" id="UP000015105">
    <property type="component" value="Chromosome 6D"/>
</dbReference>
<sequence>TTIRHMSCDEGEMSRRRPLSPAVAAAPLEDDNLLSEILLRLPPDPSSLPRASLVSKRWLGLISDPGFSGRFRLHHRSNPPLLGFFDDLRFIPTMAPPNRVPCGHFPSCIDDDYGLGYFIPLGCRHGLVLIFDLSRKLLLVWDPFNVDQHRLAVPPEFDMEKARFSGAVFRAAGDIRRFQVVLVTTETDEQQHPRVIARVYSSETGGWGDRISTPLPSKLPTKRRMVFTMDVLVGHSLYWLFNDRSAKTPILDGILEFDLERRILAVKPVPVCIPKENIWQFQVMQAEGGGLGIFFLSNFSAQLWEMETDCDGAASWVLGRTVELDKLLPIDSGKKKRWHRWHRSIQGFAEYNNVVFLRTHTDLFMIQLESLQFKKVSKTNISGWYLPFESVFVAGIRRRSRDGLGLGVGSSVPYG</sequence>
<dbReference type="STRING" id="200361.A0A453N2A7"/>
<evidence type="ECO:0000313" key="3">
    <source>
        <dbReference type="EnsemblPlants" id="AET6Gv20182900.2"/>
    </source>
</evidence>
<name>A0A453N2A7_AEGTS</name>
<reference evidence="3" key="4">
    <citation type="submission" date="2019-03" db="UniProtKB">
        <authorList>
            <consortium name="EnsemblPlants"/>
        </authorList>
    </citation>
    <scope>IDENTIFICATION</scope>
</reference>